<dbReference type="InterPro" id="IPR052095">
    <property type="entry name" value="UNC-13_domain"/>
</dbReference>
<dbReference type="InterPro" id="IPR000008">
    <property type="entry name" value="C2_dom"/>
</dbReference>
<evidence type="ECO:0000313" key="5">
    <source>
        <dbReference type="Proteomes" id="UP001148838"/>
    </source>
</evidence>
<evidence type="ECO:0000259" key="3">
    <source>
        <dbReference type="PROSITE" id="PS50004"/>
    </source>
</evidence>
<comment type="caution">
    <text evidence="4">The sequence shown here is derived from an EMBL/GenBank/DDBJ whole genome shotgun (WGS) entry which is preliminary data.</text>
</comment>
<dbReference type="PANTHER" id="PTHR45999">
    <property type="entry name" value="UNC-13-4A, ISOFORM B"/>
    <property type="match status" value="1"/>
</dbReference>
<dbReference type="PANTHER" id="PTHR45999:SF2">
    <property type="entry name" value="PROTEIN UNC-13 HOMOLOG 4B"/>
    <property type="match status" value="1"/>
</dbReference>
<evidence type="ECO:0000256" key="2">
    <source>
        <dbReference type="ARBA" id="ARBA00022483"/>
    </source>
</evidence>
<proteinExistence type="inferred from homology"/>
<evidence type="ECO:0000313" key="4">
    <source>
        <dbReference type="EMBL" id="KAJ4435779.1"/>
    </source>
</evidence>
<feature type="domain" description="C2" evidence="3">
    <location>
        <begin position="42"/>
        <end position="175"/>
    </location>
</feature>
<comment type="similarity">
    <text evidence="1">Belongs to the unc-13 family.</text>
</comment>
<dbReference type="PROSITE" id="PS50004">
    <property type="entry name" value="C2"/>
    <property type="match status" value="1"/>
</dbReference>
<dbReference type="InterPro" id="IPR035892">
    <property type="entry name" value="C2_domain_sf"/>
</dbReference>
<evidence type="ECO:0000256" key="1">
    <source>
        <dbReference type="ARBA" id="ARBA00005823"/>
    </source>
</evidence>
<dbReference type="PRINTS" id="PR00360">
    <property type="entry name" value="C2DOMAIN"/>
</dbReference>
<name>A0ABQ8SNM8_PERAM</name>
<protein>
    <recommendedName>
        <fullName evidence="3">C2 domain-containing protein</fullName>
    </recommendedName>
</protein>
<keyword evidence="5" id="KW-1185">Reference proteome</keyword>
<organism evidence="4 5">
    <name type="scientific">Periplaneta americana</name>
    <name type="common">American cockroach</name>
    <name type="synonym">Blatta americana</name>
    <dbReference type="NCBI Taxonomy" id="6978"/>
    <lineage>
        <taxon>Eukaryota</taxon>
        <taxon>Metazoa</taxon>
        <taxon>Ecdysozoa</taxon>
        <taxon>Arthropoda</taxon>
        <taxon>Hexapoda</taxon>
        <taxon>Insecta</taxon>
        <taxon>Pterygota</taxon>
        <taxon>Neoptera</taxon>
        <taxon>Polyneoptera</taxon>
        <taxon>Dictyoptera</taxon>
        <taxon>Blattodea</taxon>
        <taxon>Blattoidea</taxon>
        <taxon>Blattidae</taxon>
        <taxon>Blattinae</taxon>
        <taxon>Periplaneta</taxon>
    </lineage>
</organism>
<sequence length="249" mass="28597">MYELYSEILYRILNSVGSDAIAKDEHEGLLYYLQEAFRIENDKHILLLEKARRRKAPSVVLNINVFEAKNLKPSDPNGLSDPFCTVYLTSDSAQFHTTCIKTETLNPVWEEDFTLDFDDEETTREKLKKIKEVKGVKGIKIFMREVMSSTNDNDLIGSSLIPLKEESLKWNGKWSNSAERIITEHHVQCGLPALCVTLAEWIEYINVHVLHPLSYSIFPPLLKKLVQAIQDGTMTEEEVSKYTQSLLKM</sequence>
<gene>
    <name evidence="4" type="ORF">ANN_18398</name>
</gene>
<keyword evidence="2" id="KW-0268">Exocytosis</keyword>
<dbReference type="Proteomes" id="UP001148838">
    <property type="component" value="Unassembled WGS sequence"/>
</dbReference>
<accession>A0ABQ8SNM8</accession>
<dbReference type="Pfam" id="PF00168">
    <property type="entry name" value="C2"/>
    <property type="match status" value="1"/>
</dbReference>
<dbReference type="Gene3D" id="2.60.40.150">
    <property type="entry name" value="C2 domain"/>
    <property type="match status" value="1"/>
</dbReference>
<reference evidence="4 5" key="1">
    <citation type="journal article" date="2022" name="Allergy">
        <title>Genome assembly and annotation of Periplaneta americana reveal a comprehensive cockroach allergen profile.</title>
        <authorList>
            <person name="Wang L."/>
            <person name="Xiong Q."/>
            <person name="Saelim N."/>
            <person name="Wang L."/>
            <person name="Nong W."/>
            <person name="Wan A.T."/>
            <person name="Shi M."/>
            <person name="Liu X."/>
            <person name="Cao Q."/>
            <person name="Hui J.H.L."/>
            <person name="Sookrung N."/>
            <person name="Leung T.F."/>
            <person name="Tungtrongchitr A."/>
            <person name="Tsui S.K.W."/>
        </authorList>
    </citation>
    <scope>NUCLEOTIDE SEQUENCE [LARGE SCALE GENOMIC DNA]</scope>
    <source>
        <strain evidence="4">PWHHKU_190912</strain>
    </source>
</reference>
<dbReference type="SUPFAM" id="SSF49562">
    <property type="entry name" value="C2 domain (Calcium/lipid-binding domain, CaLB)"/>
    <property type="match status" value="1"/>
</dbReference>
<dbReference type="EMBL" id="JAJSOF020000023">
    <property type="protein sequence ID" value="KAJ4435779.1"/>
    <property type="molecule type" value="Genomic_DNA"/>
</dbReference>
<dbReference type="SMART" id="SM00239">
    <property type="entry name" value="C2"/>
    <property type="match status" value="1"/>
</dbReference>